<evidence type="ECO:0000313" key="3">
    <source>
        <dbReference type="Proteomes" id="UP000054196"/>
    </source>
</evidence>
<dbReference type="Pfam" id="PF00106">
    <property type="entry name" value="adh_short"/>
    <property type="match status" value="1"/>
</dbReference>
<dbReference type="AlphaFoldDB" id="R7S401"/>
<dbReference type="PANTHER" id="PTHR47534">
    <property type="entry name" value="YALI0E05731P"/>
    <property type="match status" value="1"/>
</dbReference>
<accession>R7S401</accession>
<dbReference type="OMA" id="AGTHEGQ"/>
<dbReference type="PANTHER" id="PTHR47534:SF3">
    <property type="entry name" value="ALCOHOL DEHYDROGENASE-LIKE C-TERMINAL DOMAIN-CONTAINING PROTEIN"/>
    <property type="match status" value="1"/>
</dbReference>
<gene>
    <name evidence="2" type="ORF">PUNSTDRAFT_108316</name>
</gene>
<proteinExistence type="predicted"/>
<dbReference type="EMBL" id="JH687554">
    <property type="protein sequence ID" value="EIN04527.1"/>
    <property type="molecule type" value="Genomic_DNA"/>
</dbReference>
<evidence type="ECO:0000256" key="1">
    <source>
        <dbReference type="ARBA" id="ARBA00023002"/>
    </source>
</evidence>
<dbReference type="InterPro" id="IPR052228">
    <property type="entry name" value="Sec_Metab_Biosynth_Oxidored"/>
</dbReference>
<reference evidence="3" key="1">
    <citation type="journal article" date="2012" name="Science">
        <title>The Paleozoic origin of enzymatic lignin decomposition reconstructed from 31 fungal genomes.</title>
        <authorList>
            <person name="Floudas D."/>
            <person name="Binder M."/>
            <person name="Riley R."/>
            <person name="Barry K."/>
            <person name="Blanchette R.A."/>
            <person name="Henrissat B."/>
            <person name="Martinez A.T."/>
            <person name="Otillar R."/>
            <person name="Spatafora J.W."/>
            <person name="Yadav J.S."/>
            <person name="Aerts A."/>
            <person name="Benoit I."/>
            <person name="Boyd A."/>
            <person name="Carlson A."/>
            <person name="Copeland A."/>
            <person name="Coutinho P.M."/>
            <person name="de Vries R.P."/>
            <person name="Ferreira P."/>
            <person name="Findley K."/>
            <person name="Foster B."/>
            <person name="Gaskell J."/>
            <person name="Glotzer D."/>
            <person name="Gorecki P."/>
            <person name="Heitman J."/>
            <person name="Hesse C."/>
            <person name="Hori C."/>
            <person name="Igarashi K."/>
            <person name="Jurgens J.A."/>
            <person name="Kallen N."/>
            <person name="Kersten P."/>
            <person name="Kohler A."/>
            <person name="Kuees U."/>
            <person name="Kumar T.K.A."/>
            <person name="Kuo A."/>
            <person name="LaButti K."/>
            <person name="Larrondo L.F."/>
            <person name="Lindquist E."/>
            <person name="Ling A."/>
            <person name="Lombard V."/>
            <person name="Lucas S."/>
            <person name="Lundell T."/>
            <person name="Martin R."/>
            <person name="McLaughlin D.J."/>
            <person name="Morgenstern I."/>
            <person name="Morin E."/>
            <person name="Murat C."/>
            <person name="Nagy L.G."/>
            <person name="Nolan M."/>
            <person name="Ohm R.A."/>
            <person name="Patyshakuliyeva A."/>
            <person name="Rokas A."/>
            <person name="Ruiz-Duenas F.J."/>
            <person name="Sabat G."/>
            <person name="Salamov A."/>
            <person name="Samejima M."/>
            <person name="Schmutz J."/>
            <person name="Slot J.C."/>
            <person name="St John F."/>
            <person name="Stenlid J."/>
            <person name="Sun H."/>
            <person name="Sun S."/>
            <person name="Syed K."/>
            <person name="Tsang A."/>
            <person name="Wiebenga A."/>
            <person name="Young D."/>
            <person name="Pisabarro A."/>
            <person name="Eastwood D.C."/>
            <person name="Martin F."/>
            <person name="Cullen D."/>
            <person name="Grigoriev I.V."/>
            <person name="Hibbett D.S."/>
        </authorList>
    </citation>
    <scope>NUCLEOTIDE SEQUENCE [LARGE SCALE GENOMIC DNA]</scope>
    <source>
        <strain evidence="3">HHB-11173 SS5</strain>
    </source>
</reference>
<dbReference type="KEGG" id="psq:PUNSTDRAFT_108316"/>
<dbReference type="GeneID" id="18876158"/>
<sequence length="308" mass="34068">MPSLSEARAYNASVLSKVPTVPVALFVGGTSGIGQGTAEAFARYTNGNAHIIICGRNREAAERIIASFPKPTAAGAKHEFVQCDVSLMRNVRAVTADLISRLPKLNYLVLSTAFVDYKGYQPTEEGLDKKRAVAYFSRWRFTLDLLPLLRQAQDTGEAAKVLFVYGAGQPGRKIESDDDIDPVKAYKRGMGYVRTMGLTFMDTSLEAFVAENPWLTTIHTWPGAVHTPILPQIFPWLPSTIVSFISWLLARSPKDSGEFMLYALLKAEGAGQVLRFGETGEPVQRPDYITTEGQERLWKYTLEAISVR</sequence>
<evidence type="ECO:0000313" key="2">
    <source>
        <dbReference type="EMBL" id="EIN04527.1"/>
    </source>
</evidence>
<dbReference type="SUPFAM" id="SSF51735">
    <property type="entry name" value="NAD(P)-binding Rossmann-fold domains"/>
    <property type="match status" value="1"/>
</dbReference>
<dbReference type="OrthoDB" id="2898509at2759"/>
<keyword evidence="3" id="KW-1185">Reference proteome</keyword>
<dbReference type="Gene3D" id="3.40.50.720">
    <property type="entry name" value="NAD(P)-binding Rossmann-like Domain"/>
    <property type="match status" value="1"/>
</dbReference>
<dbReference type="InterPro" id="IPR002347">
    <property type="entry name" value="SDR_fam"/>
</dbReference>
<dbReference type="eggNOG" id="KOG1208">
    <property type="taxonomic scope" value="Eukaryota"/>
</dbReference>
<keyword evidence="1" id="KW-0560">Oxidoreductase</keyword>
<dbReference type="RefSeq" id="XP_007388322.1">
    <property type="nucleotide sequence ID" value="XM_007388260.1"/>
</dbReference>
<dbReference type="HOGENOM" id="CLU_044999_1_0_1"/>
<name>R7S401_PUNST</name>
<protein>
    <submittedName>
        <fullName evidence="2">NAD(P)-binding protein</fullName>
    </submittedName>
</protein>
<dbReference type="InterPro" id="IPR036291">
    <property type="entry name" value="NAD(P)-bd_dom_sf"/>
</dbReference>
<dbReference type="Proteomes" id="UP000054196">
    <property type="component" value="Unassembled WGS sequence"/>
</dbReference>
<organism evidence="2 3">
    <name type="scientific">Punctularia strigosozonata (strain HHB-11173)</name>
    <name type="common">White-rot fungus</name>
    <dbReference type="NCBI Taxonomy" id="741275"/>
    <lineage>
        <taxon>Eukaryota</taxon>
        <taxon>Fungi</taxon>
        <taxon>Dikarya</taxon>
        <taxon>Basidiomycota</taxon>
        <taxon>Agaricomycotina</taxon>
        <taxon>Agaricomycetes</taxon>
        <taxon>Corticiales</taxon>
        <taxon>Punctulariaceae</taxon>
        <taxon>Punctularia</taxon>
    </lineage>
</organism>
<dbReference type="GO" id="GO:0016491">
    <property type="term" value="F:oxidoreductase activity"/>
    <property type="evidence" value="ECO:0007669"/>
    <property type="project" value="UniProtKB-KW"/>
</dbReference>